<protein>
    <submittedName>
        <fullName evidence="2">Uncharacterized protein</fullName>
    </submittedName>
</protein>
<sequence length="51" mass="6033">MYAIIDRQTGQQIGKPYKNKNRARTRRDKLDLAYGGYKHFVRDLDTMKSLT</sequence>
<evidence type="ECO:0000256" key="1">
    <source>
        <dbReference type="SAM" id="MobiDB-lite"/>
    </source>
</evidence>
<reference evidence="2 3" key="1">
    <citation type="submission" date="2020-08" db="EMBL/GenBank/DDBJ databases">
        <title>Functional genomics of gut bacteria from endangered species of beetles.</title>
        <authorList>
            <person name="Carlos-Shanley C."/>
        </authorList>
    </citation>
    <scope>NUCLEOTIDE SEQUENCE [LARGE SCALE GENOMIC DNA]</scope>
    <source>
        <strain evidence="2 3">S00245</strain>
    </source>
</reference>
<accession>A0A7W7KAE5</accession>
<keyword evidence="3" id="KW-1185">Reference proteome</keyword>
<dbReference type="Proteomes" id="UP000555448">
    <property type="component" value="Unassembled WGS sequence"/>
</dbReference>
<evidence type="ECO:0000313" key="3">
    <source>
        <dbReference type="Proteomes" id="UP000555448"/>
    </source>
</evidence>
<dbReference type="AlphaFoldDB" id="A0A7W7KAE5"/>
<comment type="caution">
    <text evidence="2">The sequence shown here is derived from an EMBL/GenBank/DDBJ whole genome shotgun (WGS) entry which is preliminary data.</text>
</comment>
<gene>
    <name evidence="2" type="ORF">HNO88_002516</name>
</gene>
<dbReference type="EMBL" id="JACHLR010000010">
    <property type="protein sequence ID" value="MBB4859187.1"/>
    <property type="molecule type" value="Genomic_DNA"/>
</dbReference>
<organism evidence="2 3">
    <name type="scientific">Novosphingobium chloroacetimidivorans</name>
    <dbReference type="NCBI Taxonomy" id="1428314"/>
    <lineage>
        <taxon>Bacteria</taxon>
        <taxon>Pseudomonadati</taxon>
        <taxon>Pseudomonadota</taxon>
        <taxon>Alphaproteobacteria</taxon>
        <taxon>Sphingomonadales</taxon>
        <taxon>Sphingomonadaceae</taxon>
        <taxon>Novosphingobium</taxon>
    </lineage>
</organism>
<name>A0A7W7KAE5_9SPHN</name>
<dbReference type="RefSeq" id="WP_184245586.1">
    <property type="nucleotide sequence ID" value="NZ_JACHLR010000010.1"/>
</dbReference>
<feature type="region of interest" description="Disordered" evidence="1">
    <location>
        <begin position="1"/>
        <end position="25"/>
    </location>
</feature>
<evidence type="ECO:0000313" key="2">
    <source>
        <dbReference type="EMBL" id="MBB4859187.1"/>
    </source>
</evidence>
<proteinExistence type="predicted"/>